<proteinExistence type="predicted"/>
<evidence type="ECO:0000313" key="4">
    <source>
        <dbReference type="EMBL" id="MBO8450671.1"/>
    </source>
</evidence>
<dbReference type="AlphaFoldDB" id="A0A9D9EQ35"/>
<comment type="caution">
    <text evidence="4">The sequence shown here is derived from an EMBL/GenBank/DDBJ whole genome shotgun (WGS) entry which is preliminary data.</text>
</comment>
<dbReference type="GO" id="GO:0008173">
    <property type="term" value="F:RNA methyltransferase activity"/>
    <property type="evidence" value="ECO:0007669"/>
    <property type="project" value="InterPro"/>
</dbReference>
<organism evidence="4 5">
    <name type="scientific">Candidatus Avitreponema avistercoris</name>
    <dbReference type="NCBI Taxonomy" id="2840705"/>
    <lineage>
        <taxon>Bacteria</taxon>
        <taxon>Pseudomonadati</taxon>
        <taxon>Spirochaetota</taxon>
        <taxon>Spirochaetia</taxon>
        <taxon>Spirochaetales</taxon>
        <taxon>Candidatus Avitreponema</taxon>
    </lineage>
</organism>
<dbReference type="GO" id="GO:0003723">
    <property type="term" value="F:RNA binding"/>
    <property type="evidence" value="ECO:0007669"/>
    <property type="project" value="InterPro"/>
</dbReference>
<reference evidence="4" key="2">
    <citation type="journal article" date="2021" name="PeerJ">
        <title>Extensive microbial diversity within the chicken gut microbiome revealed by metagenomics and culture.</title>
        <authorList>
            <person name="Gilroy R."/>
            <person name="Ravi A."/>
            <person name="Getino M."/>
            <person name="Pursley I."/>
            <person name="Horton D.L."/>
            <person name="Alikhan N.F."/>
            <person name="Baker D."/>
            <person name="Gharbi K."/>
            <person name="Hall N."/>
            <person name="Watson M."/>
            <person name="Adriaenssens E.M."/>
            <person name="Foster-Nyarko E."/>
            <person name="Jarju S."/>
            <person name="Secka A."/>
            <person name="Antonio M."/>
            <person name="Oren A."/>
            <person name="Chaudhuri R.R."/>
            <person name="La Ragione R."/>
            <person name="Hildebrand F."/>
            <person name="Pallen M.J."/>
        </authorList>
    </citation>
    <scope>NUCLEOTIDE SEQUENCE</scope>
    <source>
        <strain evidence="4">B3-4054</strain>
    </source>
</reference>
<keyword evidence="2" id="KW-0808">Transferase</keyword>
<evidence type="ECO:0000313" key="5">
    <source>
        <dbReference type="Proteomes" id="UP000823616"/>
    </source>
</evidence>
<dbReference type="Proteomes" id="UP000823616">
    <property type="component" value="Unassembled WGS sequence"/>
</dbReference>
<name>A0A9D9EQ35_9SPIR</name>
<evidence type="ECO:0000256" key="2">
    <source>
        <dbReference type="ARBA" id="ARBA00022679"/>
    </source>
</evidence>
<gene>
    <name evidence="4" type="ORF">IAA96_06155</name>
</gene>
<dbReference type="InterPro" id="IPR029026">
    <property type="entry name" value="tRNA_m1G_MTases_N"/>
</dbReference>
<dbReference type="InterPro" id="IPR051259">
    <property type="entry name" value="rRNA_Methyltransferase"/>
</dbReference>
<dbReference type="InterPro" id="IPR001537">
    <property type="entry name" value="SpoU_MeTrfase"/>
</dbReference>
<accession>A0A9D9EQ35</accession>
<keyword evidence="1 4" id="KW-0489">Methyltransferase</keyword>
<dbReference type="PANTHER" id="PTHR43191:SF2">
    <property type="entry name" value="RRNA METHYLTRANSFERASE 3, MITOCHONDRIAL"/>
    <property type="match status" value="1"/>
</dbReference>
<dbReference type="InterPro" id="IPR029028">
    <property type="entry name" value="Alpha/beta_knot_MTases"/>
</dbReference>
<dbReference type="Gene3D" id="3.40.1280.10">
    <property type="match status" value="1"/>
</dbReference>
<dbReference type="GO" id="GO:0006396">
    <property type="term" value="P:RNA processing"/>
    <property type="evidence" value="ECO:0007669"/>
    <property type="project" value="InterPro"/>
</dbReference>
<dbReference type="Pfam" id="PF00588">
    <property type="entry name" value="SpoU_methylase"/>
    <property type="match status" value="1"/>
</dbReference>
<evidence type="ECO:0000259" key="3">
    <source>
        <dbReference type="Pfam" id="PF00588"/>
    </source>
</evidence>
<reference evidence="4" key="1">
    <citation type="submission" date="2020-10" db="EMBL/GenBank/DDBJ databases">
        <authorList>
            <person name="Gilroy R."/>
        </authorList>
    </citation>
    <scope>NUCLEOTIDE SEQUENCE</scope>
    <source>
        <strain evidence="4">B3-4054</strain>
    </source>
</reference>
<dbReference type="CDD" id="cd18082">
    <property type="entry name" value="SpoU-like_family"/>
    <property type="match status" value="1"/>
</dbReference>
<feature type="domain" description="tRNA/rRNA methyltransferase SpoU type" evidence="3">
    <location>
        <begin position="146"/>
        <end position="278"/>
    </location>
</feature>
<sequence>MYPVRKLAELQPGQRRRKILLLLAEFERRLVASASPDTERMSDADFLTLCRFAASDPKISAAGKTGIETLSARFAAVSSAAAGSAETETAGKQALRLRLCNAVRNTLLQAAGTFPAEWDLIHPERTAQGSAAYTPQTVSRFFYPGVCVFLEDIRSPFNVGSVFRTAEAFGAERLYVSPGCAPPEHPRARRSAMGCTEYLPWESKTLEELPGNLPFFALETGGTPIADFRFPRQGIAVIGSEELGVSPEALDKAEARVSIPMAGIKASLNVGVAFGILMEAWTRSLRQEAPESAANSASSAAHRL</sequence>
<dbReference type="EMBL" id="JADIMS010000112">
    <property type="protein sequence ID" value="MBO8450671.1"/>
    <property type="molecule type" value="Genomic_DNA"/>
</dbReference>
<protein>
    <submittedName>
        <fullName evidence="4">TrmH family RNA methyltransferase</fullName>
    </submittedName>
</protein>
<dbReference type="SUPFAM" id="SSF75217">
    <property type="entry name" value="alpha/beta knot"/>
    <property type="match status" value="1"/>
</dbReference>
<dbReference type="GO" id="GO:0032259">
    <property type="term" value="P:methylation"/>
    <property type="evidence" value="ECO:0007669"/>
    <property type="project" value="UniProtKB-KW"/>
</dbReference>
<evidence type="ECO:0000256" key="1">
    <source>
        <dbReference type="ARBA" id="ARBA00022603"/>
    </source>
</evidence>
<dbReference type="PANTHER" id="PTHR43191">
    <property type="entry name" value="RRNA METHYLTRANSFERASE 3"/>
    <property type="match status" value="1"/>
</dbReference>